<dbReference type="KEGG" id="taz:TREAZ_0257"/>
<accession>F5YE70</accession>
<protein>
    <submittedName>
        <fullName evidence="1">Uncharacterized protein</fullName>
    </submittedName>
</protein>
<proteinExistence type="predicted"/>
<dbReference type="Proteomes" id="UP000009222">
    <property type="component" value="Chromosome"/>
</dbReference>
<organism evidence="1 2">
    <name type="scientific">Leadbettera azotonutricia (strain ATCC BAA-888 / DSM 13862 / ZAS-9)</name>
    <name type="common">Treponema azotonutricium</name>
    <dbReference type="NCBI Taxonomy" id="545695"/>
    <lineage>
        <taxon>Bacteria</taxon>
        <taxon>Pseudomonadati</taxon>
        <taxon>Spirochaetota</taxon>
        <taxon>Spirochaetia</taxon>
        <taxon>Spirochaetales</taxon>
        <taxon>Breznakiellaceae</taxon>
        <taxon>Leadbettera</taxon>
    </lineage>
</organism>
<name>F5YE70_LEAAZ</name>
<evidence type="ECO:0000313" key="1">
    <source>
        <dbReference type="EMBL" id="AEF83235.1"/>
    </source>
</evidence>
<dbReference type="InParanoid" id="F5YE70"/>
<sequence length="42" mass="4932">MKTFYEDIFLPHILKKMNIDYHSTYLPSSSGTAKEVEKVKIQ</sequence>
<evidence type="ECO:0000313" key="2">
    <source>
        <dbReference type="Proteomes" id="UP000009222"/>
    </source>
</evidence>
<reference evidence="2" key="1">
    <citation type="submission" date="2009-12" db="EMBL/GenBank/DDBJ databases">
        <title>Complete sequence of Treponema azotonutricium strain ZAS-9.</title>
        <authorList>
            <person name="Tetu S.G."/>
            <person name="Matson E."/>
            <person name="Ren Q."/>
            <person name="Seshadri R."/>
            <person name="Elbourne L."/>
            <person name="Hassan K.A."/>
            <person name="Durkin A."/>
            <person name="Radune D."/>
            <person name="Mohamoud Y."/>
            <person name="Shay R."/>
            <person name="Jin S."/>
            <person name="Zhang X."/>
            <person name="Lucey K."/>
            <person name="Ballor N.R."/>
            <person name="Ottesen E."/>
            <person name="Rosenthal R."/>
            <person name="Allen A."/>
            <person name="Leadbetter J.R."/>
            <person name="Paulsen I.T."/>
        </authorList>
    </citation>
    <scope>NUCLEOTIDE SEQUENCE [LARGE SCALE GENOMIC DNA]</scope>
    <source>
        <strain evidence="2">ATCC BAA-888 / DSM 13862 / ZAS-9</strain>
    </source>
</reference>
<reference evidence="1 2" key="2">
    <citation type="journal article" date="2011" name="ISME J.">
        <title>RNA-seq reveals cooperative metabolic interactions between two termite-gut spirochete species in co-culture.</title>
        <authorList>
            <person name="Rosenthal A.Z."/>
            <person name="Matson E.G."/>
            <person name="Eldar A."/>
            <person name="Leadbetter J.R."/>
        </authorList>
    </citation>
    <scope>NUCLEOTIDE SEQUENCE [LARGE SCALE GENOMIC DNA]</scope>
    <source>
        <strain evidence="2">ATCC BAA-888 / DSM 13862 / ZAS-9</strain>
    </source>
</reference>
<dbReference type="HOGENOM" id="CLU_3259279_0_0_12"/>
<gene>
    <name evidence="1" type="ordered locus">TREAZ_0257</name>
</gene>
<dbReference type="EMBL" id="CP001841">
    <property type="protein sequence ID" value="AEF83235.1"/>
    <property type="molecule type" value="Genomic_DNA"/>
</dbReference>
<keyword evidence="2" id="KW-1185">Reference proteome</keyword>
<dbReference type="AlphaFoldDB" id="F5YE70"/>